<dbReference type="Proteomes" id="UP001383192">
    <property type="component" value="Unassembled WGS sequence"/>
</dbReference>
<feature type="region of interest" description="Disordered" evidence="1">
    <location>
        <begin position="898"/>
        <end position="922"/>
    </location>
</feature>
<organism evidence="2 3">
    <name type="scientific">Paramarasmius palmivorus</name>
    <dbReference type="NCBI Taxonomy" id="297713"/>
    <lineage>
        <taxon>Eukaryota</taxon>
        <taxon>Fungi</taxon>
        <taxon>Dikarya</taxon>
        <taxon>Basidiomycota</taxon>
        <taxon>Agaricomycotina</taxon>
        <taxon>Agaricomycetes</taxon>
        <taxon>Agaricomycetidae</taxon>
        <taxon>Agaricales</taxon>
        <taxon>Marasmiineae</taxon>
        <taxon>Marasmiaceae</taxon>
        <taxon>Paramarasmius</taxon>
    </lineage>
</organism>
<comment type="caution">
    <text evidence="2">The sequence shown here is derived from an EMBL/GenBank/DDBJ whole genome shotgun (WGS) entry which is preliminary data.</text>
</comment>
<keyword evidence="3" id="KW-1185">Reference proteome</keyword>
<dbReference type="AlphaFoldDB" id="A0AAW0CZT5"/>
<gene>
    <name evidence="2" type="ORF">VNI00_007681</name>
</gene>
<evidence type="ECO:0000256" key="1">
    <source>
        <dbReference type="SAM" id="MobiDB-lite"/>
    </source>
</evidence>
<sequence>METLAQDISRIEDWENYQVDISLFPNEPNESELTPLTSIKESLTDALSIDVTSDADSTCRLLQSRKLRRVFKAWKEALNGRRLDTPHLLISLLEETYVGEEEIFTVSSFRGKDRLLLFQIAPIAKAFGFNLHIAEVEYYEDGYPMTVPRAEFLEAGGSLGQKPEIIEDTEVEDEDGVPILELRKLDPDSVENWDFSFLQVSTLDGVPIDLTGPGLDKIESQDRRGQFVVHGKLTEREPHFEVQGIEIGFVQFEASGNLEDQVYHFFRKFKVGDDVQKADKVAQSALKWLDGKSGSEEDIPGIKRVTACVCKYATQRKDLELFERVLDACGPEHILSFLGISTLLGAATVFSWCAIEHWYTRAVKNDVSNACRAKLIRDLEEASGNQDIAVYTWCGLQKGSFFENLGKVHVLEIDTLVQLVLSYPEPLPVLRERLYKTQGADMKTYLLLFDKMRATESFDQSDVLSIIVGSIRHLATTINPFQFDEKASCYNDYRYSVGHLIDLVTLAVQYQAGDAISALLERLWQETSNQNNKHTVQYYEDLVLKLDGVAKSNPEYQGVMVPFFGQAFEILLCNYTGSTERDRKLRAALEYERDPLKHIAQCLFSYLAKRASQPVSDRYSEIEMVKFVNGLRLQSSLESEELFQRALQLLVTQSIESLDLTPLSKEAFDHNFPAACTVKDCIMLCLVSGSRDGISRLSDRLLKAPQGYDPAYIQHGLASIVTSLPAAQRRHGLSADIGPLTHLVGEVTKRYMELCVGEPPVPGISLQGIDMIGCGCQNCKQSLVPIFMGKVAKTPLRGSPSSRVEIRSKAQVKAHFEERLAPTYKWGVRWRTDMQKKSKRSHVLQIDIPSVFDHLPEWSAKAQRGQEMLSVLGGIDQQRQALGDDYARVFDVLYATGTSAPKRPAENDESTSLAPSKKARMG</sequence>
<name>A0AAW0CZT5_9AGAR</name>
<proteinExistence type="predicted"/>
<dbReference type="EMBL" id="JAYKXP010000025">
    <property type="protein sequence ID" value="KAK7045428.1"/>
    <property type="molecule type" value="Genomic_DNA"/>
</dbReference>
<reference evidence="2 3" key="1">
    <citation type="submission" date="2024-01" db="EMBL/GenBank/DDBJ databases">
        <title>A draft genome for a cacao thread blight-causing isolate of Paramarasmius palmivorus.</title>
        <authorList>
            <person name="Baruah I.K."/>
            <person name="Bukari Y."/>
            <person name="Amoako-Attah I."/>
            <person name="Meinhardt L.W."/>
            <person name="Bailey B.A."/>
            <person name="Cohen S.P."/>
        </authorList>
    </citation>
    <scope>NUCLEOTIDE SEQUENCE [LARGE SCALE GENOMIC DNA]</scope>
    <source>
        <strain evidence="2 3">GH-12</strain>
    </source>
</reference>
<accession>A0AAW0CZT5</accession>
<evidence type="ECO:0000313" key="3">
    <source>
        <dbReference type="Proteomes" id="UP001383192"/>
    </source>
</evidence>
<evidence type="ECO:0000313" key="2">
    <source>
        <dbReference type="EMBL" id="KAK7045428.1"/>
    </source>
</evidence>
<protein>
    <submittedName>
        <fullName evidence="2">Uncharacterized protein</fullName>
    </submittedName>
</protein>